<keyword evidence="8" id="KW-1185">Reference proteome</keyword>
<evidence type="ECO:0000256" key="4">
    <source>
        <dbReference type="ARBA" id="ARBA00022833"/>
    </source>
</evidence>
<dbReference type="EMBL" id="BTRK01000006">
    <property type="protein sequence ID" value="GMR61214.1"/>
    <property type="molecule type" value="Genomic_DNA"/>
</dbReference>
<sequence length="165" mass="18921">QQQQQQQQKQLQRQQSQPATVSAAGQLLCPDCGRSFKNYRALLTHSYTHRVKLRSVKVEPQSAPTRASAPPSSDASFQCTLCHKGFPTMMGLHRHGYTHQDKRGNVLCPYENCTASRPSRAHLAYHLRKTHGDKPYECADCGEKYELFKDLNEHIYHTGHKRRFD</sequence>
<evidence type="ECO:0000256" key="2">
    <source>
        <dbReference type="ARBA" id="ARBA00022737"/>
    </source>
</evidence>
<gene>
    <name evidence="7" type="ORF">PMAYCL1PPCAC_31409</name>
</gene>
<name>A0AAN5IE55_9BILA</name>
<dbReference type="Proteomes" id="UP001328107">
    <property type="component" value="Unassembled WGS sequence"/>
</dbReference>
<dbReference type="InterPro" id="IPR036236">
    <property type="entry name" value="Znf_C2H2_sf"/>
</dbReference>
<comment type="caution">
    <text evidence="7">The sequence shown here is derived from an EMBL/GenBank/DDBJ whole genome shotgun (WGS) entry which is preliminary data.</text>
</comment>
<dbReference type="PROSITE" id="PS50157">
    <property type="entry name" value="ZINC_FINGER_C2H2_2"/>
    <property type="match status" value="3"/>
</dbReference>
<accession>A0AAN5IE55</accession>
<dbReference type="Pfam" id="PF13894">
    <property type="entry name" value="zf-C2H2_4"/>
    <property type="match status" value="1"/>
</dbReference>
<dbReference type="SUPFAM" id="SSF57667">
    <property type="entry name" value="beta-beta-alpha zinc fingers"/>
    <property type="match status" value="2"/>
</dbReference>
<feature type="domain" description="C2H2-type" evidence="6">
    <location>
        <begin position="136"/>
        <end position="162"/>
    </location>
</feature>
<feature type="non-terminal residue" evidence="7">
    <location>
        <position position="1"/>
    </location>
</feature>
<dbReference type="AlphaFoldDB" id="A0AAN5IE55"/>
<dbReference type="PROSITE" id="PS00028">
    <property type="entry name" value="ZINC_FINGER_C2H2_1"/>
    <property type="match status" value="3"/>
</dbReference>
<feature type="domain" description="C2H2-type" evidence="6">
    <location>
        <begin position="27"/>
        <end position="49"/>
    </location>
</feature>
<evidence type="ECO:0000256" key="5">
    <source>
        <dbReference type="PROSITE-ProRule" id="PRU00042"/>
    </source>
</evidence>
<dbReference type="PANTHER" id="PTHR24379:SF121">
    <property type="entry name" value="C2H2-TYPE DOMAIN-CONTAINING PROTEIN"/>
    <property type="match status" value="1"/>
</dbReference>
<keyword evidence="4" id="KW-0862">Zinc</keyword>
<keyword evidence="3 5" id="KW-0863">Zinc-finger</keyword>
<reference evidence="8" key="1">
    <citation type="submission" date="2022-10" db="EMBL/GenBank/DDBJ databases">
        <title>Genome assembly of Pristionchus species.</title>
        <authorList>
            <person name="Yoshida K."/>
            <person name="Sommer R.J."/>
        </authorList>
    </citation>
    <scope>NUCLEOTIDE SEQUENCE [LARGE SCALE GENOMIC DNA]</scope>
    <source>
        <strain evidence="8">RS5460</strain>
    </source>
</reference>
<keyword evidence="2" id="KW-0677">Repeat</keyword>
<feature type="domain" description="C2H2-type" evidence="6">
    <location>
        <begin position="77"/>
        <end position="104"/>
    </location>
</feature>
<dbReference type="Gene3D" id="3.30.160.60">
    <property type="entry name" value="Classic Zinc Finger"/>
    <property type="match status" value="2"/>
</dbReference>
<evidence type="ECO:0000313" key="7">
    <source>
        <dbReference type="EMBL" id="GMR61214.1"/>
    </source>
</evidence>
<evidence type="ECO:0000256" key="3">
    <source>
        <dbReference type="ARBA" id="ARBA00022771"/>
    </source>
</evidence>
<dbReference type="InterPro" id="IPR013087">
    <property type="entry name" value="Znf_C2H2_type"/>
</dbReference>
<evidence type="ECO:0000256" key="1">
    <source>
        <dbReference type="ARBA" id="ARBA00022723"/>
    </source>
</evidence>
<proteinExistence type="predicted"/>
<evidence type="ECO:0000259" key="6">
    <source>
        <dbReference type="PROSITE" id="PS50157"/>
    </source>
</evidence>
<dbReference type="GO" id="GO:0008270">
    <property type="term" value="F:zinc ion binding"/>
    <property type="evidence" value="ECO:0007669"/>
    <property type="project" value="UniProtKB-KW"/>
</dbReference>
<dbReference type="PANTHER" id="PTHR24379">
    <property type="entry name" value="KRAB AND ZINC FINGER DOMAIN-CONTAINING"/>
    <property type="match status" value="1"/>
</dbReference>
<keyword evidence="1" id="KW-0479">Metal-binding</keyword>
<dbReference type="SMART" id="SM00355">
    <property type="entry name" value="ZnF_C2H2"/>
    <property type="match status" value="4"/>
</dbReference>
<evidence type="ECO:0000313" key="8">
    <source>
        <dbReference type="Proteomes" id="UP001328107"/>
    </source>
</evidence>
<organism evidence="7 8">
    <name type="scientific">Pristionchus mayeri</name>
    <dbReference type="NCBI Taxonomy" id="1317129"/>
    <lineage>
        <taxon>Eukaryota</taxon>
        <taxon>Metazoa</taxon>
        <taxon>Ecdysozoa</taxon>
        <taxon>Nematoda</taxon>
        <taxon>Chromadorea</taxon>
        <taxon>Rhabditida</taxon>
        <taxon>Rhabditina</taxon>
        <taxon>Diplogasteromorpha</taxon>
        <taxon>Diplogasteroidea</taxon>
        <taxon>Neodiplogasteridae</taxon>
        <taxon>Pristionchus</taxon>
    </lineage>
</organism>
<protein>
    <recommendedName>
        <fullName evidence="6">C2H2-type domain-containing protein</fullName>
    </recommendedName>
</protein>